<keyword evidence="11 15" id="KW-1133">Transmembrane helix</keyword>
<dbReference type="SUPFAM" id="SSF55874">
    <property type="entry name" value="ATPase domain of HSP90 chaperone/DNA topoisomerase II/histidine kinase"/>
    <property type="match status" value="1"/>
</dbReference>
<evidence type="ECO:0000259" key="16">
    <source>
        <dbReference type="PROSITE" id="PS50109"/>
    </source>
</evidence>
<dbReference type="PANTHER" id="PTHR43304:SF1">
    <property type="entry name" value="PAC DOMAIN-CONTAINING PROTEIN"/>
    <property type="match status" value="1"/>
</dbReference>
<dbReference type="InterPro" id="IPR005467">
    <property type="entry name" value="His_kinase_dom"/>
</dbReference>
<proteinExistence type="predicted"/>
<evidence type="ECO:0000256" key="6">
    <source>
        <dbReference type="ARBA" id="ARBA00022679"/>
    </source>
</evidence>
<dbReference type="Gene3D" id="3.30.450.20">
    <property type="entry name" value="PAS domain"/>
    <property type="match status" value="3"/>
</dbReference>
<dbReference type="PRINTS" id="PR00344">
    <property type="entry name" value="BCTRLSENSOR"/>
</dbReference>
<feature type="transmembrane region" description="Helical" evidence="15">
    <location>
        <begin position="248"/>
        <end position="269"/>
    </location>
</feature>
<protein>
    <recommendedName>
        <fullName evidence="3">histidine kinase</fullName>
        <ecNumber evidence="3">2.7.13.3</ecNumber>
    </recommendedName>
</protein>
<dbReference type="PROSITE" id="PS50109">
    <property type="entry name" value="HIS_KIN"/>
    <property type="match status" value="1"/>
</dbReference>
<evidence type="ECO:0000256" key="2">
    <source>
        <dbReference type="ARBA" id="ARBA00004651"/>
    </source>
</evidence>
<dbReference type="InterPro" id="IPR052162">
    <property type="entry name" value="Sensor_kinase/Photoreceptor"/>
</dbReference>
<reference evidence="20" key="1">
    <citation type="submission" date="2021-04" db="EMBL/GenBank/DDBJ databases">
        <title>Complete Genome sequence and Methylome Analysis of the Haloarchaeon Haloarcula sinaiiensis.</title>
        <authorList>
            <person name="Fomenkov A."/>
            <person name="DasSarma P."/>
            <person name="DasSarma S."/>
            <person name="Roberts R.J."/>
        </authorList>
    </citation>
    <scope>NUCLEOTIDE SEQUENCE</scope>
    <source>
        <strain evidence="20">ATCC 33800</strain>
        <plasmid evidence="20">pHsi139</plasmid>
    </source>
</reference>
<dbReference type="InterPro" id="IPR000700">
    <property type="entry name" value="PAS-assoc_C"/>
</dbReference>
<evidence type="ECO:0000256" key="3">
    <source>
        <dbReference type="ARBA" id="ARBA00012438"/>
    </source>
</evidence>
<sequence>MKLRTQISILLIVFAVLLSGIVFAGFQLNKESVIDRQLDETTQHSERIAAGLDTRLEGLKRTVRLQATNPAIAAHGTPQQHYALKTMVNETTFNGVSVIHRNGTMTGIAAGLDPETRSELIGSDFSNRHYFQRARNGETYISAPVVADSGNYIVTISTPIYRDGAVVGTLNAALHLQDSSIFRMASKTANRDSSVFIRTQSGNQIYNRSAHLSSDPVTANATVNETGWIVQVQTSRNVLAGDLRTVTIYQFGGIGLVLALISGFGSILYTQILRYHRQLVRGFEALQRQEYGQQLAEEATGDWGQIFTAFNQLSQTLAEYEEERAKHRNELQQERDRFRRLFQSIPEPAVVVEYTGNKTLIHNVNETFEETFGYEASNAVGGDINDFIVPDGSLEEAESIDQLSSSGKQVTHEVRREAADGKRDFLLRSTPAVDGEDEVYFGVYIDITDRKQQKRELSKTNSVLSSVLENMPVGILIEDADRTITTANKKLLDILDVSLPPSELIGCEYAEIAATLKTQFADPDQFNERVNEIHSTRDAVFDEELLMADGRILARSYVSYSLPDGTGNIWLYQDITKNRQRERKLRETLEKTQELIQAESIDEAATIAVEIANQTLSFPLSSVHLERKGGELEPAAITDAFEEGVGDTPAYHRTADKSSIDKLVWDVYASGETRVLTDTGAETPETISGMPSSGGIIQPMTNHGVLVTLVDSPNRFDEFDQYLVELLGAILATTLDRINQKQQIESQRDNLDLLNQIVRHDIRNDLQILLGRLDLLAERANDAQSEHVNAALRCAENAVELTQSARELSEVLLQNGTDSKPISLNRVVRQQIEEIRSANTDAEITINGAIPDVMIRANEMFDSVIRNLLKNAIQHNDKQDPEITISAIDQKEYVQLRIADNGPGVRDAQKESIFGKGEKELESSGTGIGLYLVSTLIESYGGDVWVEDNNPRGAVFVIELVKDS</sequence>
<keyword evidence="5" id="KW-0597">Phosphoprotein</keyword>
<evidence type="ECO:0000259" key="17">
    <source>
        <dbReference type="PROSITE" id="PS50112"/>
    </source>
</evidence>
<feature type="domain" description="HAMP" evidence="19">
    <location>
        <begin position="270"/>
        <end position="322"/>
    </location>
</feature>
<evidence type="ECO:0000256" key="1">
    <source>
        <dbReference type="ARBA" id="ARBA00000085"/>
    </source>
</evidence>
<dbReference type="GO" id="GO:0005524">
    <property type="term" value="F:ATP binding"/>
    <property type="evidence" value="ECO:0007669"/>
    <property type="project" value="UniProtKB-KW"/>
</dbReference>
<dbReference type="PROSITE" id="PS50113">
    <property type="entry name" value="PAC"/>
    <property type="match status" value="1"/>
</dbReference>
<evidence type="ECO:0000256" key="4">
    <source>
        <dbReference type="ARBA" id="ARBA00022475"/>
    </source>
</evidence>
<dbReference type="SUPFAM" id="SSF55785">
    <property type="entry name" value="PYP-like sensor domain (PAS domain)"/>
    <property type="match status" value="2"/>
</dbReference>
<comment type="catalytic activity">
    <reaction evidence="1">
        <text>ATP + protein L-histidine = ADP + protein N-phospho-L-histidine.</text>
        <dbReference type="EC" id="2.7.13.3"/>
    </reaction>
</comment>
<geneLocation type="plasmid" evidence="20 21">
    <name>pHsi139</name>
</geneLocation>
<keyword evidence="12" id="KW-0902">Two-component regulatory system</keyword>
<dbReference type="InterPro" id="IPR035965">
    <property type="entry name" value="PAS-like_dom_sf"/>
</dbReference>
<keyword evidence="7 15" id="KW-0812">Transmembrane</keyword>
<evidence type="ECO:0000313" key="20">
    <source>
        <dbReference type="EMBL" id="QUJ74947.1"/>
    </source>
</evidence>
<evidence type="ECO:0000256" key="5">
    <source>
        <dbReference type="ARBA" id="ARBA00022553"/>
    </source>
</evidence>
<dbReference type="InterPro" id="IPR003594">
    <property type="entry name" value="HATPase_dom"/>
</dbReference>
<dbReference type="AlphaFoldDB" id="A0A8T8KM61"/>
<comment type="subcellular location">
    <subcellularLocation>
        <location evidence="2">Cell membrane</location>
        <topology evidence="2">Multi-pass membrane protein</topology>
    </subcellularLocation>
</comment>
<feature type="domain" description="Histidine kinase" evidence="16">
    <location>
        <begin position="757"/>
        <end position="964"/>
    </location>
</feature>
<dbReference type="Proteomes" id="UP000682967">
    <property type="component" value="Plasmid pHsi139"/>
</dbReference>
<keyword evidence="20" id="KW-0614">Plasmid</keyword>
<dbReference type="GeneID" id="64825843"/>
<dbReference type="InterPro" id="IPR036890">
    <property type="entry name" value="HATPase_C_sf"/>
</dbReference>
<dbReference type="Pfam" id="PF12860">
    <property type="entry name" value="PAS_7"/>
    <property type="match status" value="1"/>
</dbReference>
<dbReference type="InterPro" id="IPR029016">
    <property type="entry name" value="GAF-like_dom_sf"/>
</dbReference>
<dbReference type="InterPro" id="IPR013767">
    <property type="entry name" value="PAS_fold"/>
</dbReference>
<name>A0A8T8KM61_9EURY</name>
<evidence type="ECO:0000256" key="14">
    <source>
        <dbReference type="SAM" id="Coils"/>
    </source>
</evidence>
<dbReference type="GO" id="GO:0000160">
    <property type="term" value="P:phosphorelay signal transduction system"/>
    <property type="evidence" value="ECO:0007669"/>
    <property type="project" value="UniProtKB-KW"/>
</dbReference>
<evidence type="ECO:0000256" key="8">
    <source>
        <dbReference type="ARBA" id="ARBA00022741"/>
    </source>
</evidence>
<dbReference type="SUPFAM" id="SSF103190">
    <property type="entry name" value="Sensory domain-like"/>
    <property type="match status" value="1"/>
</dbReference>
<dbReference type="Pfam" id="PF00989">
    <property type="entry name" value="PAS"/>
    <property type="match status" value="1"/>
</dbReference>
<dbReference type="NCBIfam" id="TIGR00229">
    <property type="entry name" value="sensory_box"/>
    <property type="match status" value="1"/>
</dbReference>
<dbReference type="PANTHER" id="PTHR43304">
    <property type="entry name" value="PHYTOCHROME-LIKE PROTEIN CPH1"/>
    <property type="match status" value="1"/>
</dbReference>
<dbReference type="KEGG" id="hsin:KDQ40_22765"/>
<dbReference type="GO" id="GO:0006355">
    <property type="term" value="P:regulation of DNA-templated transcription"/>
    <property type="evidence" value="ECO:0007669"/>
    <property type="project" value="InterPro"/>
</dbReference>
<dbReference type="InterPro" id="IPR004358">
    <property type="entry name" value="Sig_transdc_His_kin-like_C"/>
</dbReference>
<dbReference type="CDD" id="cd12914">
    <property type="entry name" value="PDC1_DGC_like"/>
    <property type="match status" value="1"/>
</dbReference>
<dbReference type="EMBL" id="CP073372">
    <property type="protein sequence ID" value="QUJ74947.1"/>
    <property type="molecule type" value="Genomic_DNA"/>
</dbReference>
<keyword evidence="9" id="KW-0418">Kinase</keyword>
<dbReference type="GO" id="GO:0004673">
    <property type="term" value="F:protein histidine kinase activity"/>
    <property type="evidence" value="ECO:0007669"/>
    <property type="project" value="UniProtKB-EC"/>
</dbReference>
<feature type="coiled-coil region" evidence="14">
    <location>
        <begin position="310"/>
        <end position="337"/>
    </location>
</feature>
<dbReference type="Gene3D" id="3.30.565.10">
    <property type="entry name" value="Histidine kinase-like ATPase, C-terminal domain"/>
    <property type="match status" value="1"/>
</dbReference>
<dbReference type="PROSITE" id="PS50112">
    <property type="entry name" value="PAS"/>
    <property type="match status" value="1"/>
</dbReference>
<dbReference type="InterPro" id="IPR000014">
    <property type="entry name" value="PAS"/>
</dbReference>
<dbReference type="RefSeq" id="WP_049919434.1">
    <property type="nucleotide sequence ID" value="NZ_AOLR01000037.1"/>
</dbReference>
<gene>
    <name evidence="20" type="ORF">KDQ40_22765</name>
</gene>
<evidence type="ECO:0000256" key="7">
    <source>
        <dbReference type="ARBA" id="ARBA00022692"/>
    </source>
</evidence>
<accession>A0A8T8KM61</accession>
<keyword evidence="14" id="KW-0175">Coiled coil</keyword>
<evidence type="ECO:0000256" key="10">
    <source>
        <dbReference type="ARBA" id="ARBA00022840"/>
    </source>
</evidence>
<keyword evidence="10" id="KW-0067">ATP-binding</keyword>
<dbReference type="SMART" id="SM00387">
    <property type="entry name" value="HATPase_c"/>
    <property type="match status" value="1"/>
</dbReference>
<organism evidence="20 21">
    <name type="scientific">Haloarcula marismortui ATCC 33800</name>
    <dbReference type="NCBI Taxonomy" id="662476"/>
    <lineage>
        <taxon>Archaea</taxon>
        <taxon>Methanobacteriati</taxon>
        <taxon>Methanobacteriota</taxon>
        <taxon>Stenosarchaea group</taxon>
        <taxon>Halobacteria</taxon>
        <taxon>Halobacteriales</taxon>
        <taxon>Haloarculaceae</taxon>
        <taxon>Haloarcula</taxon>
    </lineage>
</organism>
<evidence type="ECO:0000256" key="15">
    <source>
        <dbReference type="SAM" id="Phobius"/>
    </source>
</evidence>
<dbReference type="Pfam" id="PF02518">
    <property type="entry name" value="HATPase_c"/>
    <property type="match status" value="1"/>
</dbReference>
<dbReference type="SMART" id="SM00091">
    <property type="entry name" value="PAS"/>
    <property type="match status" value="2"/>
</dbReference>
<dbReference type="PROSITE" id="PS50885">
    <property type="entry name" value="HAMP"/>
    <property type="match status" value="1"/>
</dbReference>
<evidence type="ECO:0000256" key="12">
    <source>
        <dbReference type="ARBA" id="ARBA00023012"/>
    </source>
</evidence>
<feature type="domain" description="PAS" evidence="17">
    <location>
        <begin position="334"/>
        <end position="407"/>
    </location>
</feature>
<keyword evidence="6" id="KW-0808">Transferase</keyword>
<evidence type="ECO:0000259" key="18">
    <source>
        <dbReference type="PROSITE" id="PS50113"/>
    </source>
</evidence>
<evidence type="ECO:0000256" key="9">
    <source>
        <dbReference type="ARBA" id="ARBA00022777"/>
    </source>
</evidence>
<keyword evidence="13" id="KW-0807">Transducer</keyword>
<dbReference type="CDD" id="cd00130">
    <property type="entry name" value="PAS"/>
    <property type="match status" value="1"/>
</dbReference>
<feature type="domain" description="PAC" evidence="18">
    <location>
        <begin position="410"/>
        <end position="459"/>
    </location>
</feature>
<dbReference type="GO" id="GO:0005886">
    <property type="term" value="C:plasma membrane"/>
    <property type="evidence" value="ECO:0007669"/>
    <property type="project" value="UniProtKB-SubCell"/>
</dbReference>
<evidence type="ECO:0000256" key="13">
    <source>
        <dbReference type="ARBA" id="ARBA00023224"/>
    </source>
</evidence>
<dbReference type="SUPFAM" id="SSF55781">
    <property type="entry name" value="GAF domain-like"/>
    <property type="match status" value="1"/>
</dbReference>
<evidence type="ECO:0000313" key="21">
    <source>
        <dbReference type="Proteomes" id="UP000682967"/>
    </source>
</evidence>
<keyword evidence="15" id="KW-0472">Membrane</keyword>
<keyword evidence="4" id="KW-1003">Cell membrane</keyword>
<keyword evidence="8" id="KW-0547">Nucleotide-binding</keyword>
<dbReference type="Gene3D" id="3.30.450.40">
    <property type="match status" value="1"/>
</dbReference>
<dbReference type="OrthoDB" id="3369at2157"/>
<evidence type="ECO:0000256" key="11">
    <source>
        <dbReference type="ARBA" id="ARBA00022989"/>
    </source>
</evidence>
<dbReference type="EC" id="2.7.13.3" evidence="3"/>
<evidence type="ECO:0000259" key="19">
    <source>
        <dbReference type="PROSITE" id="PS50885"/>
    </source>
</evidence>
<dbReference type="InterPro" id="IPR029151">
    <property type="entry name" value="Sensor-like_sf"/>
</dbReference>
<dbReference type="InterPro" id="IPR003660">
    <property type="entry name" value="HAMP_dom"/>
</dbReference>